<organism evidence="1 2">
    <name type="scientific">Diphasiastrum complanatum</name>
    <name type="common">Issler's clubmoss</name>
    <name type="synonym">Lycopodium complanatum</name>
    <dbReference type="NCBI Taxonomy" id="34168"/>
    <lineage>
        <taxon>Eukaryota</taxon>
        <taxon>Viridiplantae</taxon>
        <taxon>Streptophyta</taxon>
        <taxon>Embryophyta</taxon>
        <taxon>Tracheophyta</taxon>
        <taxon>Lycopodiopsida</taxon>
        <taxon>Lycopodiales</taxon>
        <taxon>Lycopodiaceae</taxon>
        <taxon>Lycopodioideae</taxon>
        <taxon>Diphasiastrum</taxon>
    </lineage>
</organism>
<reference evidence="2" key="1">
    <citation type="journal article" date="2024" name="Proc. Natl. Acad. Sci. U.S.A.">
        <title>Extraordinary preservation of gene collinearity over three hundred million years revealed in homosporous lycophytes.</title>
        <authorList>
            <person name="Li C."/>
            <person name="Wickell D."/>
            <person name="Kuo L.Y."/>
            <person name="Chen X."/>
            <person name="Nie B."/>
            <person name="Liao X."/>
            <person name="Peng D."/>
            <person name="Ji J."/>
            <person name="Jenkins J."/>
            <person name="Williams M."/>
            <person name="Shu S."/>
            <person name="Plott C."/>
            <person name="Barry K."/>
            <person name="Rajasekar S."/>
            <person name="Grimwood J."/>
            <person name="Han X."/>
            <person name="Sun S."/>
            <person name="Hou Z."/>
            <person name="He W."/>
            <person name="Dai G."/>
            <person name="Sun C."/>
            <person name="Schmutz J."/>
            <person name="Leebens-Mack J.H."/>
            <person name="Li F.W."/>
            <person name="Wang L."/>
        </authorList>
    </citation>
    <scope>NUCLEOTIDE SEQUENCE [LARGE SCALE GENOMIC DNA]</scope>
    <source>
        <strain evidence="2">cv. PW_Plant_1</strain>
    </source>
</reference>
<accession>A0ACC2E3P0</accession>
<sequence>MAEEQPQAREKATRGDCRNAVLLSDSDIEAMIAQFPRWKLSDDKKSISRSFVAKDFVEAMKFFNQVAEAAEAQNHHPENVGCILMYPKARLSNSNEKRGTHMYLTVSHIHHTRSLHVHQVGHEMFPTSKLIFCSLIDKL</sequence>
<comment type="caution">
    <text evidence="1">The sequence shown here is derived from an EMBL/GenBank/DDBJ whole genome shotgun (WGS) entry which is preliminary data.</text>
</comment>
<protein>
    <submittedName>
        <fullName evidence="1">Uncharacterized protein</fullName>
    </submittedName>
</protein>
<gene>
    <name evidence="1" type="ORF">O6H91_03G009800</name>
</gene>
<keyword evidence="2" id="KW-1185">Reference proteome</keyword>
<proteinExistence type="predicted"/>
<name>A0ACC2E3P0_DIPCM</name>
<dbReference type="EMBL" id="CM055094">
    <property type="protein sequence ID" value="KAJ7560995.1"/>
    <property type="molecule type" value="Genomic_DNA"/>
</dbReference>
<evidence type="ECO:0000313" key="2">
    <source>
        <dbReference type="Proteomes" id="UP001162992"/>
    </source>
</evidence>
<evidence type="ECO:0000313" key="1">
    <source>
        <dbReference type="EMBL" id="KAJ7560995.1"/>
    </source>
</evidence>
<dbReference type="Proteomes" id="UP001162992">
    <property type="component" value="Chromosome 3"/>
</dbReference>